<keyword evidence="2" id="KW-0001">2Fe-2S</keyword>
<dbReference type="eggNOG" id="COG0633">
    <property type="taxonomic scope" value="Bacteria"/>
</dbReference>
<dbReference type="PANTHER" id="PTHR23426">
    <property type="entry name" value="FERREDOXIN/ADRENODOXIN"/>
    <property type="match status" value="1"/>
</dbReference>
<sequence length="125" mass="13505">MPKVTFKSPLAEVSADVPTGTTLLDAAEACGAQVGHSCGGVCGCSTCHIWVRKGLDSLSEQTDAEADRLDMGFDVRPYSRLSCQTELGSQDILVEITEESLTAFMDENPVLRRSLEAEGKWPLKK</sequence>
<comment type="similarity">
    <text evidence="1">Belongs to the adrenodoxin/putidaredoxin family.</text>
</comment>
<dbReference type="KEGG" id="mym:A176_001882"/>
<dbReference type="EMBL" id="CP012109">
    <property type="protein sequence ID" value="AKQ64970.1"/>
    <property type="molecule type" value="Genomic_DNA"/>
</dbReference>
<evidence type="ECO:0000259" key="7">
    <source>
        <dbReference type="PROSITE" id="PS51085"/>
    </source>
</evidence>
<dbReference type="GO" id="GO:0009055">
    <property type="term" value="F:electron transfer activity"/>
    <property type="evidence" value="ECO:0007669"/>
    <property type="project" value="TreeGrafter"/>
</dbReference>
<dbReference type="STRING" id="1297742.A176_001882"/>
<dbReference type="PATRIC" id="fig|1297742.4.peg.1903"/>
<protein>
    <submittedName>
        <fullName evidence="8">Ferredoxin, 2Fe-2S</fullName>
    </submittedName>
</protein>
<dbReference type="AlphaFoldDB" id="A0A0H4WUJ1"/>
<accession>A0A0H4WUJ1</accession>
<evidence type="ECO:0000256" key="3">
    <source>
        <dbReference type="ARBA" id="ARBA00022723"/>
    </source>
</evidence>
<dbReference type="PANTHER" id="PTHR23426:SF65">
    <property type="entry name" value="FERREDOXIN-2, MITOCHONDRIAL"/>
    <property type="match status" value="1"/>
</dbReference>
<evidence type="ECO:0000256" key="6">
    <source>
        <dbReference type="ARBA" id="ARBA00034078"/>
    </source>
</evidence>
<dbReference type="GO" id="GO:0140647">
    <property type="term" value="P:P450-containing electron transport chain"/>
    <property type="evidence" value="ECO:0007669"/>
    <property type="project" value="InterPro"/>
</dbReference>
<dbReference type="InterPro" id="IPR036010">
    <property type="entry name" value="2Fe-2S_ferredoxin-like_sf"/>
</dbReference>
<name>A0A0H4WUJ1_9BACT</name>
<evidence type="ECO:0000256" key="1">
    <source>
        <dbReference type="ARBA" id="ARBA00010914"/>
    </source>
</evidence>
<evidence type="ECO:0000256" key="2">
    <source>
        <dbReference type="ARBA" id="ARBA00022714"/>
    </source>
</evidence>
<comment type="cofactor">
    <cofactor evidence="6">
        <name>[2Fe-2S] cluster</name>
        <dbReference type="ChEBI" id="CHEBI:190135"/>
    </cofactor>
</comment>
<dbReference type="SUPFAM" id="SSF54292">
    <property type="entry name" value="2Fe-2S ferredoxin-like"/>
    <property type="match status" value="1"/>
</dbReference>
<dbReference type="InterPro" id="IPR001041">
    <property type="entry name" value="2Fe-2S_ferredoxin-type"/>
</dbReference>
<proteinExistence type="inferred from homology"/>
<evidence type="ECO:0000313" key="8">
    <source>
        <dbReference type="EMBL" id="AKQ64970.1"/>
    </source>
</evidence>
<feature type="domain" description="2Fe-2S ferredoxin-type" evidence="7">
    <location>
        <begin position="2"/>
        <end position="100"/>
    </location>
</feature>
<dbReference type="Pfam" id="PF00111">
    <property type="entry name" value="Fer2"/>
    <property type="match status" value="1"/>
</dbReference>
<dbReference type="InterPro" id="IPR001055">
    <property type="entry name" value="Adrenodoxin-like"/>
</dbReference>
<dbReference type="PRINTS" id="PR00355">
    <property type="entry name" value="ADRENODOXIN"/>
</dbReference>
<organism evidence="8 9">
    <name type="scientific">Pseudomyxococcus hansupus</name>
    <dbReference type="NCBI Taxonomy" id="1297742"/>
    <lineage>
        <taxon>Bacteria</taxon>
        <taxon>Pseudomonadati</taxon>
        <taxon>Myxococcota</taxon>
        <taxon>Myxococcia</taxon>
        <taxon>Myxococcales</taxon>
        <taxon>Cystobacterineae</taxon>
        <taxon>Myxococcaceae</taxon>
        <taxon>Pseudomyxococcus</taxon>
    </lineage>
</organism>
<dbReference type="OrthoDB" id="9793027at2"/>
<dbReference type="Proteomes" id="UP000009026">
    <property type="component" value="Chromosome"/>
</dbReference>
<dbReference type="GO" id="GO:0046872">
    <property type="term" value="F:metal ion binding"/>
    <property type="evidence" value="ECO:0007669"/>
    <property type="project" value="UniProtKB-KW"/>
</dbReference>
<dbReference type="Gene3D" id="3.10.20.30">
    <property type="match status" value="1"/>
</dbReference>
<keyword evidence="3" id="KW-0479">Metal-binding</keyword>
<keyword evidence="4" id="KW-0408">Iron</keyword>
<evidence type="ECO:0000256" key="5">
    <source>
        <dbReference type="ARBA" id="ARBA00023014"/>
    </source>
</evidence>
<keyword evidence="9" id="KW-1185">Reference proteome</keyword>
<evidence type="ECO:0000313" key="9">
    <source>
        <dbReference type="Proteomes" id="UP000009026"/>
    </source>
</evidence>
<dbReference type="GO" id="GO:0051537">
    <property type="term" value="F:2 iron, 2 sulfur cluster binding"/>
    <property type="evidence" value="ECO:0007669"/>
    <property type="project" value="UniProtKB-KW"/>
</dbReference>
<dbReference type="InterPro" id="IPR012675">
    <property type="entry name" value="Beta-grasp_dom_sf"/>
</dbReference>
<keyword evidence="5" id="KW-0411">Iron-sulfur</keyword>
<reference evidence="8 9" key="1">
    <citation type="journal article" date="2016" name="PLoS ONE">
        <title>Complete Genome Sequence and Comparative Genomics of a Novel Myxobacterium Myxococcus hansupus.</title>
        <authorList>
            <person name="Sharma G."/>
            <person name="Narwani T."/>
            <person name="Subramanian S."/>
        </authorList>
    </citation>
    <scope>NUCLEOTIDE SEQUENCE [LARGE SCALE GENOMIC DNA]</scope>
    <source>
        <strain evidence="9">mixupus</strain>
    </source>
</reference>
<evidence type="ECO:0000256" key="4">
    <source>
        <dbReference type="ARBA" id="ARBA00023004"/>
    </source>
</evidence>
<dbReference type="PROSITE" id="PS51085">
    <property type="entry name" value="2FE2S_FER_2"/>
    <property type="match status" value="1"/>
</dbReference>
<gene>
    <name evidence="8" type="ORF">A176_001882</name>
</gene>
<dbReference type="RefSeq" id="WP_002634231.1">
    <property type="nucleotide sequence ID" value="NZ_CP012109.1"/>
</dbReference>
<dbReference type="CDD" id="cd00207">
    <property type="entry name" value="fer2"/>
    <property type="match status" value="1"/>
</dbReference>